<dbReference type="CDD" id="cd04301">
    <property type="entry name" value="NAT_SF"/>
    <property type="match status" value="1"/>
</dbReference>
<accession>A0ABX0F3K5</accession>
<gene>
    <name evidence="3" type="ORF">GYN08_02590</name>
</gene>
<dbReference type="EMBL" id="JAAFGS010000001">
    <property type="protein sequence ID" value="NGZ74189.1"/>
    <property type="molecule type" value="Genomic_DNA"/>
</dbReference>
<protein>
    <submittedName>
        <fullName evidence="3">GNAT family N-acetyltransferase</fullName>
    </submittedName>
</protein>
<dbReference type="PANTHER" id="PTHR13947:SF37">
    <property type="entry name" value="LD18367P"/>
    <property type="match status" value="1"/>
</dbReference>
<name>A0ABX0F3K5_9BACL</name>
<dbReference type="InterPro" id="IPR050769">
    <property type="entry name" value="NAT_camello-type"/>
</dbReference>
<dbReference type="Pfam" id="PF00583">
    <property type="entry name" value="Acetyltransf_1"/>
    <property type="match status" value="1"/>
</dbReference>
<evidence type="ECO:0000313" key="3">
    <source>
        <dbReference type="EMBL" id="NGZ74189.1"/>
    </source>
</evidence>
<dbReference type="PROSITE" id="PS51186">
    <property type="entry name" value="GNAT"/>
    <property type="match status" value="1"/>
</dbReference>
<reference evidence="3 4" key="1">
    <citation type="submission" date="2020-01" db="EMBL/GenBank/DDBJ databases">
        <title>Polyphasic characterisation and genomic insights into a novel alkali tolerant bacterium VR-M41.</title>
        <authorList>
            <person name="Vemuluri V.R."/>
        </authorList>
    </citation>
    <scope>NUCLEOTIDE SEQUENCE [LARGE SCALE GENOMIC DNA]</scope>
    <source>
        <strain evidence="3 4">VR-M41</strain>
    </source>
</reference>
<feature type="domain" description="N-acetyltransferase" evidence="2">
    <location>
        <begin position="1"/>
        <end position="157"/>
    </location>
</feature>
<keyword evidence="1" id="KW-0808">Transferase</keyword>
<dbReference type="InterPro" id="IPR000182">
    <property type="entry name" value="GNAT_dom"/>
</dbReference>
<proteinExistence type="predicted"/>
<evidence type="ECO:0000313" key="4">
    <source>
        <dbReference type="Proteomes" id="UP000800303"/>
    </source>
</evidence>
<dbReference type="InterPro" id="IPR016181">
    <property type="entry name" value="Acyl_CoA_acyltransferase"/>
</dbReference>
<dbReference type="PANTHER" id="PTHR13947">
    <property type="entry name" value="GNAT FAMILY N-ACETYLTRANSFERASE"/>
    <property type="match status" value="1"/>
</dbReference>
<dbReference type="Gene3D" id="3.40.630.30">
    <property type="match status" value="1"/>
</dbReference>
<sequence>MIRTYRLEDLNDVIALHAELYRRERGYDDSFARFVEEGIREFGSRKSRGREQLWVVDRGGRHGGSIGITEMDAKTAQLRWFLLDPRLRGEGFGREMMELATAHCEANGYERIVLWTNAELESARRLYASFGFELAESRSSFLSGRVLHEERWVKQLITG</sequence>
<organism evidence="3 4">
    <name type="scientific">Saccharibacillus alkalitolerans</name>
    <dbReference type="NCBI Taxonomy" id="2705290"/>
    <lineage>
        <taxon>Bacteria</taxon>
        <taxon>Bacillati</taxon>
        <taxon>Bacillota</taxon>
        <taxon>Bacilli</taxon>
        <taxon>Bacillales</taxon>
        <taxon>Paenibacillaceae</taxon>
        <taxon>Saccharibacillus</taxon>
    </lineage>
</organism>
<dbReference type="SUPFAM" id="SSF55729">
    <property type="entry name" value="Acyl-CoA N-acyltransferases (Nat)"/>
    <property type="match status" value="1"/>
</dbReference>
<dbReference type="RefSeq" id="WP_166272221.1">
    <property type="nucleotide sequence ID" value="NZ_JAAFGS010000001.1"/>
</dbReference>
<evidence type="ECO:0000256" key="1">
    <source>
        <dbReference type="ARBA" id="ARBA00022679"/>
    </source>
</evidence>
<keyword evidence="4" id="KW-1185">Reference proteome</keyword>
<evidence type="ECO:0000259" key="2">
    <source>
        <dbReference type="PROSITE" id="PS51186"/>
    </source>
</evidence>
<dbReference type="Proteomes" id="UP000800303">
    <property type="component" value="Unassembled WGS sequence"/>
</dbReference>
<comment type="caution">
    <text evidence="3">The sequence shown here is derived from an EMBL/GenBank/DDBJ whole genome shotgun (WGS) entry which is preliminary data.</text>
</comment>